<evidence type="ECO:0000256" key="1">
    <source>
        <dbReference type="SAM" id="MobiDB-lite"/>
    </source>
</evidence>
<dbReference type="STRING" id="619300.G3AV15"/>
<name>G3AV15_SPAPN</name>
<feature type="compositionally biased region" description="Polar residues" evidence="1">
    <location>
        <begin position="400"/>
        <end position="410"/>
    </location>
</feature>
<dbReference type="HOGENOM" id="CLU_028681_0_0_1"/>
<accession>G3AV15</accession>
<dbReference type="EMBL" id="GL996506">
    <property type="protein sequence ID" value="EGW30088.1"/>
    <property type="molecule type" value="Genomic_DNA"/>
</dbReference>
<sequence length="605" mass="69573">MSECLRLFSQEFENLIQRTNSKPIITYEEFDFNQLINYLEQLDILNKLQQHLSESMSSEEAQSIDKIKTLLDKLFTIARIQDFLSDELSYFIVNLHLSEFIHTHFPREMEQYTSILMKISIYNLVEDSYLSNLLDDSLSSKSRAWLSTNILINTAHNFNVSTYINMVNPKNHAKFQKLLQENSDFTNIICLMTLFKKLKVDHLFLAGLPQSFLPMDQIKYITNYNPSFRNLISCSITSKAIILPDCPDCFIQPKESKSLVLWMNDKKSFIPCLINLHTLSNYLALSDSTLRIKFECMNSRRTRSGSLSNPEYLQSFSIVKERTEFLTDIEIELKLQQQSQFNWLVSYLSQNKSNKTNKTRKISINSLIHVSESQVMPDTNETTDSLVTDEVITSSVLTRTNSTDTHSAEITSLEKNEETVPKRSPVRSSGSIRKRPKSSVKTPQNHLKSELAKYRGIDQAKEMVQPISTQDILLATNSQVSKRLNNYNLPGAANKQLPISTVSDEICATSTANNTILPREFTDIDLNQTTCPTIGSAYDVMNESLKLLSSNLINKLKSLEFNILKKQNQLQQELDNAFAKIEHQHKIKLQEIQQYYKQECEKILK</sequence>
<dbReference type="GeneID" id="18875246"/>
<protein>
    <submittedName>
        <fullName evidence="2">Uncharacterized protein</fullName>
    </submittedName>
</protein>
<dbReference type="RefSeq" id="XP_007377854.1">
    <property type="nucleotide sequence ID" value="XM_007377792.1"/>
</dbReference>
<evidence type="ECO:0000313" key="2">
    <source>
        <dbReference type="EMBL" id="EGW30088.1"/>
    </source>
</evidence>
<dbReference type="eggNOG" id="ENOG502RQGZ">
    <property type="taxonomic scope" value="Eukaryota"/>
</dbReference>
<dbReference type="AlphaFoldDB" id="G3AV15"/>
<dbReference type="InParanoid" id="G3AV15"/>
<evidence type="ECO:0000313" key="3">
    <source>
        <dbReference type="Proteomes" id="UP000000709"/>
    </source>
</evidence>
<feature type="compositionally biased region" description="Basic and acidic residues" evidence="1">
    <location>
        <begin position="412"/>
        <end position="421"/>
    </location>
</feature>
<dbReference type="Proteomes" id="UP000000709">
    <property type="component" value="Unassembled WGS sequence"/>
</dbReference>
<proteinExistence type="predicted"/>
<feature type="region of interest" description="Disordered" evidence="1">
    <location>
        <begin position="400"/>
        <end position="446"/>
    </location>
</feature>
<dbReference type="KEGG" id="spaa:SPAPADRAFT_68915"/>
<gene>
    <name evidence="2" type="ORF">SPAPADRAFT_68915</name>
</gene>
<organism evidence="3">
    <name type="scientific">Spathaspora passalidarum (strain NRRL Y-27907 / 11-Y1)</name>
    <dbReference type="NCBI Taxonomy" id="619300"/>
    <lineage>
        <taxon>Eukaryota</taxon>
        <taxon>Fungi</taxon>
        <taxon>Dikarya</taxon>
        <taxon>Ascomycota</taxon>
        <taxon>Saccharomycotina</taxon>
        <taxon>Pichiomycetes</taxon>
        <taxon>Debaryomycetaceae</taxon>
        <taxon>Spathaspora</taxon>
    </lineage>
</organism>
<dbReference type="OMA" id="DEICATS"/>
<reference evidence="2 3" key="1">
    <citation type="journal article" date="2011" name="Proc. Natl. Acad. Sci. U.S.A.">
        <title>Comparative genomics of xylose-fermenting fungi for enhanced biofuel production.</title>
        <authorList>
            <person name="Wohlbach D.J."/>
            <person name="Kuo A."/>
            <person name="Sato T.K."/>
            <person name="Potts K.M."/>
            <person name="Salamov A.A."/>
            <person name="LaButti K.M."/>
            <person name="Sun H."/>
            <person name="Clum A."/>
            <person name="Pangilinan J.L."/>
            <person name="Lindquist E.A."/>
            <person name="Lucas S."/>
            <person name="Lapidus A."/>
            <person name="Jin M."/>
            <person name="Gunawan C."/>
            <person name="Balan V."/>
            <person name="Dale B.E."/>
            <person name="Jeffries T.W."/>
            <person name="Zinkel R."/>
            <person name="Barry K.W."/>
            <person name="Grigoriev I.V."/>
            <person name="Gasch A.P."/>
        </authorList>
    </citation>
    <scope>NUCLEOTIDE SEQUENCE [LARGE SCALE GENOMIC DNA]</scope>
    <source>
        <strain evidence="3">NRRL Y-27907 / 11-Y1</strain>
    </source>
</reference>
<keyword evidence="3" id="KW-1185">Reference proteome</keyword>
<dbReference type="OrthoDB" id="4016300at2759"/>